<evidence type="ECO:0000256" key="8">
    <source>
        <dbReference type="ARBA" id="ARBA00022842"/>
    </source>
</evidence>
<reference evidence="14 15" key="1">
    <citation type="submission" date="2014-11" db="EMBL/GenBank/DDBJ databases">
        <title>Genome sequence of Flavihumibacter solisilvae 3-3.</title>
        <authorList>
            <person name="Zhou G."/>
            <person name="Li M."/>
            <person name="Wang G."/>
        </authorList>
    </citation>
    <scope>NUCLEOTIDE SEQUENCE [LARGE SCALE GENOMIC DNA]</scope>
    <source>
        <strain evidence="14 15">3-3</strain>
    </source>
</reference>
<protein>
    <recommendedName>
        <fullName evidence="10">tRNA dimethylallyltransferase</fullName>
        <ecNumber evidence="10">2.5.1.75</ecNumber>
    </recommendedName>
    <alternativeName>
        <fullName evidence="10">Dimethylallyl diphosphate:tRNA dimethylallyltransferase</fullName>
        <shortName evidence="10">DMAPP:tRNA dimethylallyltransferase</shortName>
        <shortName evidence="10">DMATase</shortName>
    </alternativeName>
    <alternativeName>
        <fullName evidence="10">Isopentenyl-diphosphate:tRNA isopentenyltransferase</fullName>
        <shortName evidence="10">IPP transferase</shortName>
        <shortName evidence="10">IPPT</shortName>
        <shortName evidence="10">IPTase</shortName>
    </alternativeName>
</protein>
<feature type="region of interest" description="Interaction with substrate tRNA" evidence="10">
    <location>
        <begin position="159"/>
        <end position="163"/>
    </location>
</feature>
<name>A0A0C1L0D8_9BACT</name>
<keyword evidence="5 10" id="KW-0819">tRNA processing</keyword>
<evidence type="ECO:0000256" key="9">
    <source>
        <dbReference type="ARBA" id="ARBA00049563"/>
    </source>
</evidence>
<dbReference type="RefSeq" id="WP_039141906.1">
    <property type="nucleotide sequence ID" value="NZ_JSVC01000019.1"/>
</dbReference>
<keyword evidence="7 10" id="KW-0067">ATP-binding</keyword>
<keyword evidence="4 10" id="KW-0808">Transferase</keyword>
<dbReference type="Proteomes" id="UP000031408">
    <property type="component" value="Unassembled WGS sequence"/>
</dbReference>
<evidence type="ECO:0000313" key="15">
    <source>
        <dbReference type="Proteomes" id="UP000031408"/>
    </source>
</evidence>
<keyword evidence="8 10" id="KW-0460">Magnesium</keyword>
<evidence type="ECO:0000256" key="10">
    <source>
        <dbReference type="HAMAP-Rule" id="MF_00185"/>
    </source>
</evidence>
<comment type="cofactor">
    <cofactor evidence="1 10">
        <name>Mg(2+)</name>
        <dbReference type="ChEBI" id="CHEBI:18420"/>
    </cofactor>
</comment>
<dbReference type="SUPFAM" id="SSF52540">
    <property type="entry name" value="P-loop containing nucleoside triphosphate hydrolases"/>
    <property type="match status" value="2"/>
</dbReference>
<comment type="function">
    <text evidence="2 10 12">Catalyzes the transfer of a dimethylallyl group onto the adenine at position 37 in tRNAs that read codons beginning with uridine, leading to the formation of N6-(dimethylallyl)adenosine (i(6)A).</text>
</comment>
<comment type="caution">
    <text evidence="14">The sequence shown here is derived from an EMBL/GenBank/DDBJ whole genome shotgun (WGS) entry which is preliminary data.</text>
</comment>
<keyword evidence="15" id="KW-1185">Reference proteome</keyword>
<dbReference type="EMBL" id="JSVC01000019">
    <property type="protein sequence ID" value="KIC93442.1"/>
    <property type="molecule type" value="Genomic_DNA"/>
</dbReference>
<dbReference type="AlphaFoldDB" id="A0A0C1L0D8"/>
<organism evidence="14 15">
    <name type="scientific">Flavihumibacter solisilvae</name>
    <dbReference type="NCBI Taxonomy" id="1349421"/>
    <lineage>
        <taxon>Bacteria</taxon>
        <taxon>Pseudomonadati</taxon>
        <taxon>Bacteroidota</taxon>
        <taxon>Chitinophagia</taxon>
        <taxon>Chitinophagales</taxon>
        <taxon>Chitinophagaceae</taxon>
        <taxon>Flavihumibacter</taxon>
    </lineage>
</organism>
<evidence type="ECO:0000256" key="1">
    <source>
        <dbReference type="ARBA" id="ARBA00001946"/>
    </source>
</evidence>
<dbReference type="InterPro" id="IPR018022">
    <property type="entry name" value="IPT"/>
</dbReference>
<evidence type="ECO:0000256" key="3">
    <source>
        <dbReference type="ARBA" id="ARBA00005842"/>
    </source>
</evidence>
<evidence type="ECO:0000256" key="7">
    <source>
        <dbReference type="ARBA" id="ARBA00022840"/>
    </source>
</evidence>
<dbReference type="STRING" id="1349421.OI18_16870"/>
<feature type="site" description="Interaction with substrate tRNA" evidence="10">
    <location>
        <position position="123"/>
    </location>
</feature>
<accession>A0A0C1L0D8</accession>
<dbReference type="NCBIfam" id="TIGR00174">
    <property type="entry name" value="miaA"/>
    <property type="match status" value="1"/>
</dbReference>
<dbReference type="GO" id="GO:0005524">
    <property type="term" value="F:ATP binding"/>
    <property type="evidence" value="ECO:0007669"/>
    <property type="project" value="UniProtKB-UniRule"/>
</dbReference>
<dbReference type="GO" id="GO:0052381">
    <property type="term" value="F:tRNA dimethylallyltransferase activity"/>
    <property type="evidence" value="ECO:0007669"/>
    <property type="project" value="UniProtKB-UniRule"/>
</dbReference>
<comment type="similarity">
    <text evidence="3 10 13">Belongs to the IPP transferase family.</text>
</comment>
<feature type="region of interest" description="Interaction with substrate tRNA" evidence="10">
    <location>
        <begin position="35"/>
        <end position="38"/>
    </location>
</feature>
<dbReference type="PANTHER" id="PTHR11088:SF60">
    <property type="entry name" value="TRNA DIMETHYLALLYLTRANSFERASE"/>
    <property type="match status" value="1"/>
</dbReference>
<evidence type="ECO:0000256" key="5">
    <source>
        <dbReference type="ARBA" id="ARBA00022694"/>
    </source>
</evidence>
<dbReference type="GO" id="GO:0006400">
    <property type="term" value="P:tRNA modification"/>
    <property type="evidence" value="ECO:0007669"/>
    <property type="project" value="TreeGrafter"/>
</dbReference>
<feature type="binding site" evidence="10">
    <location>
        <begin position="12"/>
        <end position="17"/>
    </location>
    <ligand>
        <name>substrate</name>
    </ligand>
</feature>
<comment type="catalytic activity">
    <reaction evidence="9 10 11">
        <text>adenosine(37) in tRNA + dimethylallyl diphosphate = N(6)-dimethylallyladenosine(37) in tRNA + diphosphate</text>
        <dbReference type="Rhea" id="RHEA:26482"/>
        <dbReference type="Rhea" id="RHEA-COMP:10162"/>
        <dbReference type="Rhea" id="RHEA-COMP:10375"/>
        <dbReference type="ChEBI" id="CHEBI:33019"/>
        <dbReference type="ChEBI" id="CHEBI:57623"/>
        <dbReference type="ChEBI" id="CHEBI:74411"/>
        <dbReference type="ChEBI" id="CHEBI:74415"/>
        <dbReference type="EC" id="2.5.1.75"/>
    </reaction>
</comment>
<evidence type="ECO:0000256" key="4">
    <source>
        <dbReference type="ARBA" id="ARBA00022679"/>
    </source>
</evidence>
<comment type="subunit">
    <text evidence="10">Monomer.</text>
</comment>
<gene>
    <name evidence="10" type="primary">miaA</name>
    <name evidence="14" type="ORF">OI18_16870</name>
</gene>
<keyword evidence="6 10" id="KW-0547">Nucleotide-binding</keyword>
<evidence type="ECO:0000256" key="11">
    <source>
        <dbReference type="RuleBase" id="RU003783"/>
    </source>
</evidence>
<dbReference type="Gene3D" id="3.40.50.300">
    <property type="entry name" value="P-loop containing nucleotide triphosphate hydrolases"/>
    <property type="match status" value="1"/>
</dbReference>
<sequence>MHKTCIIIAGPTAVGKTALAIRVAKALGTEIISADSRQCYQELDIGVARPSPVELGQVKHHFIASHSIAEEVSAATFETYALETAASIFKHHNTVVMVGGTGLYIKAFTEGLDDLPGIDPAIRSSIIAAYDQHGTEWLREQLQQQDPLFYATGEMKNPQRMMRALEVMQSTGRSIRHFQTGQKQERPFRTIKIGLDLERAELYDRINHRVDQMMHQGLLKEVEGLTSWQHLNALQTVGYAELFDYLQGKTSLESAVSLIKQHTRHYAKRQLTWFRRDAEMHWFHPGDFDKIMNLLPG</sequence>
<dbReference type="OrthoDB" id="9776390at2"/>
<evidence type="ECO:0000256" key="13">
    <source>
        <dbReference type="RuleBase" id="RU003785"/>
    </source>
</evidence>
<evidence type="ECO:0000256" key="6">
    <source>
        <dbReference type="ARBA" id="ARBA00022741"/>
    </source>
</evidence>
<proteinExistence type="inferred from homology"/>
<feature type="site" description="Interaction with substrate tRNA" evidence="10">
    <location>
        <position position="101"/>
    </location>
</feature>
<dbReference type="HAMAP" id="MF_00185">
    <property type="entry name" value="IPP_trans"/>
    <property type="match status" value="1"/>
</dbReference>
<dbReference type="EC" id="2.5.1.75" evidence="10"/>
<dbReference type="InterPro" id="IPR027417">
    <property type="entry name" value="P-loop_NTPase"/>
</dbReference>
<evidence type="ECO:0000313" key="14">
    <source>
        <dbReference type="EMBL" id="KIC93442.1"/>
    </source>
</evidence>
<evidence type="ECO:0000256" key="2">
    <source>
        <dbReference type="ARBA" id="ARBA00003213"/>
    </source>
</evidence>
<comment type="caution">
    <text evidence="10">Lacks conserved residue(s) required for the propagation of feature annotation.</text>
</comment>
<dbReference type="Gene3D" id="1.10.20.140">
    <property type="match status" value="1"/>
</dbReference>
<feature type="binding site" evidence="10">
    <location>
        <begin position="10"/>
        <end position="17"/>
    </location>
    <ligand>
        <name>ATP</name>
        <dbReference type="ChEBI" id="CHEBI:30616"/>
    </ligand>
</feature>
<dbReference type="Pfam" id="PF01715">
    <property type="entry name" value="IPPT"/>
    <property type="match status" value="1"/>
</dbReference>
<dbReference type="PANTHER" id="PTHR11088">
    <property type="entry name" value="TRNA DIMETHYLALLYLTRANSFERASE"/>
    <property type="match status" value="1"/>
</dbReference>
<evidence type="ECO:0000256" key="12">
    <source>
        <dbReference type="RuleBase" id="RU003784"/>
    </source>
</evidence>
<dbReference type="InterPro" id="IPR039657">
    <property type="entry name" value="Dimethylallyltransferase"/>
</dbReference>